<dbReference type="Proteomes" id="UP001163223">
    <property type="component" value="Chromosome"/>
</dbReference>
<protein>
    <submittedName>
        <fullName evidence="1">Tyrosine-type recombinase/integrase</fullName>
    </submittedName>
</protein>
<organism evidence="1 2">
    <name type="scientific">Antarcticirhabdus aurantiaca</name>
    <dbReference type="NCBI Taxonomy" id="2606717"/>
    <lineage>
        <taxon>Bacteria</taxon>
        <taxon>Pseudomonadati</taxon>
        <taxon>Pseudomonadota</taxon>
        <taxon>Alphaproteobacteria</taxon>
        <taxon>Hyphomicrobiales</taxon>
        <taxon>Aurantimonadaceae</taxon>
        <taxon>Antarcticirhabdus</taxon>
    </lineage>
</organism>
<gene>
    <name evidence="1" type="ORF">OXU80_17585</name>
</gene>
<name>A0ACD4NIX2_9HYPH</name>
<sequence length="417" mass="47129">MGYYIATAGPLARDGVECSVQEWTRISACALPKGFRYLVSNAEEIVEPVLLFLYRRCIQSSKVKSVGNSQKAFSDDLYELFSYLEVVDLRWDAVDIHDLIQYRETLQTSLSPKTGKKYRRSTIARRMRTIQRFYKWAHRNGYCDDIGKADDDDLVHRIGDASRDAGSGDDLIPKDDGSDSVDAIGADDLTKILRLLGPLPKDRGAGETSVYRLGATVAVGTGMRIDEVMQLTLLDIQNVQPASSQAAVSLVITKTKGGRARRVFIPNPIYEDLLAYINGERKECVADPSPTYPLFVNRADAHRNPGRPMTTHTMWRNFHAAVIKAGLSYQEPVVRDDKLKLETRARHSFHDLRHTYAVVMYQQLVKRGKSAPWLVLARLLGHKYVETTVRIYLRSVDTIEAELTDFVNQYIRVLRDA</sequence>
<dbReference type="EMBL" id="CP113520">
    <property type="protein sequence ID" value="WAJ26671.1"/>
    <property type="molecule type" value="Genomic_DNA"/>
</dbReference>
<accession>A0ACD4NIX2</accession>
<keyword evidence="2" id="KW-1185">Reference proteome</keyword>
<evidence type="ECO:0000313" key="1">
    <source>
        <dbReference type="EMBL" id="WAJ26671.1"/>
    </source>
</evidence>
<proteinExistence type="predicted"/>
<reference evidence="1" key="1">
    <citation type="submission" date="2022-11" db="EMBL/GenBank/DDBJ databases">
        <title>beta-Carotene-producing bacterium, Jeongeuplla avenae sp. nov., alleviates the salt stress of Arabidopsis seedlings.</title>
        <authorList>
            <person name="Jiang L."/>
            <person name="Lee J."/>
        </authorList>
    </citation>
    <scope>NUCLEOTIDE SEQUENCE</scope>
    <source>
        <strain evidence="1">DY_R2A_6</strain>
    </source>
</reference>
<evidence type="ECO:0000313" key="2">
    <source>
        <dbReference type="Proteomes" id="UP001163223"/>
    </source>
</evidence>